<feature type="region of interest" description="Disordered" evidence="1">
    <location>
        <begin position="1"/>
        <end position="23"/>
    </location>
</feature>
<dbReference type="EMBL" id="JAXCGZ010001337">
    <property type="protein sequence ID" value="KAK7085281.1"/>
    <property type="molecule type" value="Genomic_DNA"/>
</dbReference>
<evidence type="ECO:0000313" key="2">
    <source>
        <dbReference type="EMBL" id="KAK7085281.1"/>
    </source>
</evidence>
<evidence type="ECO:0000313" key="3">
    <source>
        <dbReference type="Proteomes" id="UP001381693"/>
    </source>
</evidence>
<gene>
    <name evidence="2" type="ORF">SK128_023400</name>
</gene>
<accession>A0AAN9A8X1</accession>
<evidence type="ECO:0000256" key="1">
    <source>
        <dbReference type="SAM" id="MobiDB-lite"/>
    </source>
</evidence>
<keyword evidence="3" id="KW-1185">Reference proteome</keyword>
<comment type="caution">
    <text evidence="2">The sequence shown here is derived from an EMBL/GenBank/DDBJ whole genome shotgun (WGS) entry which is preliminary data.</text>
</comment>
<dbReference type="Proteomes" id="UP001381693">
    <property type="component" value="Unassembled WGS sequence"/>
</dbReference>
<organism evidence="2 3">
    <name type="scientific">Halocaridina rubra</name>
    <name type="common">Hawaiian red shrimp</name>
    <dbReference type="NCBI Taxonomy" id="373956"/>
    <lineage>
        <taxon>Eukaryota</taxon>
        <taxon>Metazoa</taxon>
        <taxon>Ecdysozoa</taxon>
        <taxon>Arthropoda</taxon>
        <taxon>Crustacea</taxon>
        <taxon>Multicrustacea</taxon>
        <taxon>Malacostraca</taxon>
        <taxon>Eumalacostraca</taxon>
        <taxon>Eucarida</taxon>
        <taxon>Decapoda</taxon>
        <taxon>Pleocyemata</taxon>
        <taxon>Caridea</taxon>
        <taxon>Atyoidea</taxon>
        <taxon>Atyidae</taxon>
        <taxon>Halocaridina</taxon>
    </lineage>
</organism>
<proteinExistence type="predicted"/>
<sequence length="71" mass="7877">GRHSGLIVITSPYPQRPPRSHHTPLCPNSSINLLCHIPLPHPYLKDSSSAYFSSKSNQGKYKESGAFFPKT</sequence>
<reference evidence="2 3" key="1">
    <citation type="submission" date="2023-11" db="EMBL/GenBank/DDBJ databases">
        <title>Halocaridina rubra genome assembly.</title>
        <authorList>
            <person name="Smith C."/>
        </authorList>
    </citation>
    <scope>NUCLEOTIDE SEQUENCE [LARGE SCALE GENOMIC DNA]</scope>
    <source>
        <strain evidence="2">EP-1</strain>
        <tissue evidence="2">Whole</tissue>
    </source>
</reference>
<name>A0AAN9A8X1_HALRR</name>
<feature type="non-terminal residue" evidence="2">
    <location>
        <position position="1"/>
    </location>
</feature>
<protein>
    <submittedName>
        <fullName evidence="2">Uncharacterized protein</fullName>
    </submittedName>
</protein>
<dbReference type="AlphaFoldDB" id="A0AAN9A8X1"/>